<reference evidence="3 4" key="1">
    <citation type="submission" date="2023-05" db="EMBL/GenBank/DDBJ databases">
        <title>Corynebacterium suedekumii sp. nov. and Corynebacterium breve sp. nov. isolated from raw cow's milk.</title>
        <authorList>
            <person name="Baer M.K."/>
            <person name="Mehl L."/>
            <person name="Hellmuth R."/>
            <person name="Marke G."/>
            <person name="Lipski A."/>
        </authorList>
    </citation>
    <scope>NUCLEOTIDE SEQUENCE [LARGE SCALE GENOMIC DNA]</scope>
    <source>
        <strain evidence="3 4">LM112</strain>
    </source>
</reference>
<dbReference type="InterPro" id="IPR036661">
    <property type="entry name" value="Luciferase-like_sf"/>
</dbReference>
<dbReference type="EC" id="1.-.-.-" evidence="3"/>
<feature type="domain" description="Luciferase-like" evidence="2">
    <location>
        <begin position="19"/>
        <end position="120"/>
    </location>
</feature>
<comment type="similarity">
    <text evidence="1">To bacterial alkanal monooxygenase alpha and beta chains.</text>
</comment>
<dbReference type="PANTHER" id="PTHR30137">
    <property type="entry name" value="LUCIFERASE-LIKE MONOOXYGENASE"/>
    <property type="match status" value="1"/>
</dbReference>
<keyword evidence="3" id="KW-0560">Oxidoreductase</keyword>
<dbReference type="InterPro" id="IPR019949">
    <property type="entry name" value="CmoO-like"/>
</dbReference>
<evidence type="ECO:0000259" key="2">
    <source>
        <dbReference type="Pfam" id="PF00296"/>
    </source>
</evidence>
<organism evidence="3 4">
    <name type="scientific">Corynebacterium suedekumii</name>
    <dbReference type="NCBI Taxonomy" id="3049801"/>
    <lineage>
        <taxon>Bacteria</taxon>
        <taxon>Bacillati</taxon>
        <taxon>Actinomycetota</taxon>
        <taxon>Actinomycetes</taxon>
        <taxon>Mycobacteriales</taxon>
        <taxon>Corynebacteriaceae</taxon>
        <taxon>Corynebacterium</taxon>
    </lineage>
</organism>
<dbReference type="RefSeq" id="WP_284875046.1">
    <property type="nucleotide sequence ID" value="NZ_CP126970.1"/>
</dbReference>
<dbReference type="PANTHER" id="PTHR30137:SF6">
    <property type="entry name" value="LUCIFERASE-LIKE MONOOXYGENASE"/>
    <property type="match status" value="1"/>
</dbReference>
<feature type="domain" description="Luciferase-like" evidence="2">
    <location>
        <begin position="148"/>
        <end position="282"/>
    </location>
</feature>
<accession>A0ABY8VN98</accession>
<keyword evidence="4" id="KW-1185">Reference proteome</keyword>
<name>A0ABY8VN98_9CORY</name>
<gene>
    <name evidence="3" type="ORF">QP029_00875</name>
</gene>
<evidence type="ECO:0000313" key="4">
    <source>
        <dbReference type="Proteomes" id="UP001238805"/>
    </source>
</evidence>
<dbReference type="InterPro" id="IPR050766">
    <property type="entry name" value="Bact_Lucif_Oxidored"/>
</dbReference>
<dbReference type="Pfam" id="PF00296">
    <property type="entry name" value="Bac_luciferase"/>
    <property type="match status" value="2"/>
</dbReference>
<dbReference type="EMBL" id="CP126970">
    <property type="protein sequence ID" value="WIM70457.1"/>
    <property type="molecule type" value="Genomic_DNA"/>
</dbReference>
<evidence type="ECO:0000313" key="3">
    <source>
        <dbReference type="EMBL" id="WIM70457.1"/>
    </source>
</evidence>
<sequence length="305" mass="32164">MRLSVLDRANATSTATGTATISSTADVLQGVLDHARHVEALGFAGFFVAEHHGVPGIPGTQPAMLATAVGAATSRIRVGTAGIMLPAHQPLIVAEQITTLEALYPGRVDAGIGSSVGFTAAVRASLRQGDAAELKARYPEDLREMLGHLTTDTPVWLLAGFRSVLLAAELGLGVILGGPNQADAADLYRRNFRPGRIDAPQVIHSLNVAVADTTDAARDLLLPEAFAQAHARTTGVFEALRPVDELPTPTEKERRRMAETLAMAVWGTPRDVEKHLRGLGDVLVTGGMSDPAGRARSEELLAELV</sequence>
<dbReference type="SUPFAM" id="SSF51679">
    <property type="entry name" value="Bacterial luciferase-like"/>
    <property type="match status" value="1"/>
</dbReference>
<dbReference type="Gene3D" id="3.20.20.30">
    <property type="entry name" value="Luciferase-like domain"/>
    <property type="match status" value="1"/>
</dbReference>
<dbReference type="NCBIfam" id="TIGR03558">
    <property type="entry name" value="oxido_grp_1"/>
    <property type="match status" value="1"/>
</dbReference>
<dbReference type="InterPro" id="IPR011251">
    <property type="entry name" value="Luciferase-like_dom"/>
</dbReference>
<dbReference type="GO" id="GO:0016491">
    <property type="term" value="F:oxidoreductase activity"/>
    <property type="evidence" value="ECO:0007669"/>
    <property type="project" value="UniProtKB-KW"/>
</dbReference>
<dbReference type="Proteomes" id="UP001238805">
    <property type="component" value="Chromosome"/>
</dbReference>
<protein>
    <submittedName>
        <fullName evidence="3">MsnO8 family LLM class oxidoreductase</fullName>
        <ecNumber evidence="3">1.-.-.-</ecNumber>
    </submittedName>
</protein>
<proteinExistence type="predicted"/>
<evidence type="ECO:0000256" key="1">
    <source>
        <dbReference type="ARBA" id="ARBA00007789"/>
    </source>
</evidence>